<evidence type="ECO:0000313" key="3">
    <source>
        <dbReference type="EMBL" id="GBM94370.1"/>
    </source>
</evidence>
<proteinExistence type="predicted"/>
<keyword evidence="6" id="KW-1185">Reference proteome</keyword>
<feature type="coiled-coil region" evidence="1">
    <location>
        <begin position="19"/>
        <end position="53"/>
    </location>
</feature>
<feature type="region of interest" description="Disordered" evidence="2">
    <location>
        <begin position="83"/>
        <end position="135"/>
    </location>
</feature>
<dbReference type="EMBL" id="BGPR01269558">
    <property type="protein sequence ID" value="GBM94646.1"/>
    <property type="molecule type" value="Genomic_DNA"/>
</dbReference>
<feature type="compositionally biased region" description="Basic and acidic residues" evidence="2">
    <location>
        <begin position="106"/>
        <end position="117"/>
    </location>
</feature>
<dbReference type="EMBL" id="BGPR01269450">
    <property type="protein sequence ID" value="GBM94370.1"/>
    <property type="molecule type" value="Genomic_DNA"/>
</dbReference>
<protein>
    <submittedName>
        <fullName evidence="3">Uncharacterized protein</fullName>
    </submittedName>
</protein>
<feature type="compositionally biased region" description="Polar residues" evidence="2">
    <location>
        <begin position="121"/>
        <end position="135"/>
    </location>
</feature>
<evidence type="ECO:0000313" key="4">
    <source>
        <dbReference type="EMBL" id="GBM94458.1"/>
    </source>
</evidence>
<evidence type="ECO:0000313" key="5">
    <source>
        <dbReference type="EMBL" id="GBM94646.1"/>
    </source>
</evidence>
<organism evidence="3 6">
    <name type="scientific">Araneus ventricosus</name>
    <name type="common">Orbweaver spider</name>
    <name type="synonym">Epeira ventricosa</name>
    <dbReference type="NCBI Taxonomy" id="182803"/>
    <lineage>
        <taxon>Eukaryota</taxon>
        <taxon>Metazoa</taxon>
        <taxon>Ecdysozoa</taxon>
        <taxon>Arthropoda</taxon>
        <taxon>Chelicerata</taxon>
        <taxon>Arachnida</taxon>
        <taxon>Araneae</taxon>
        <taxon>Araneomorphae</taxon>
        <taxon>Entelegynae</taxon>
        <taxon>Araneoidea</taxon>
        <taxon>Araneidae</taxon>
        <taxon>Araneus</taxon>
    </lineage>
</organism>
<accession>A0A4Y2JWE3</accession>
<comment type="caution">
    <text evidence="3">The sequence shown here is derived from an EMBL/GenBank/DDBJ whole genome shotgun (WGS) entry which is preliminary data.</text>
</comment>
<keyword evidence="1" id="KW-0175">Coiled coil</keyword>
<gene>
    <name evidence="5" type="ORF">AVEN_213909_1</name>
    <name evidence="3" type="ORF">AVEN_233192_1</name>
    <name evidence="4" type="ORF">AVEN_52641_1</name>
</gene>
<sequence>TVHLSNIFDLKSRQIGITERQYQAKIRDCESTIESLKDKLSIINTELVEYKHDFKESSKSLIETTKKVKSLITKAAPTFSEVTSRPVVARASVPAQRDNNALLLRPKQESTPEDNRPGIETASTTRNSPARISRK</sequence>
<reference evidence="3 6" key="1">
    <citation type="journal article" date="2019" name="Sci. Rep.">
        <title>Orb-weaving spider Araneus ventricosus genome elucidates the spidroin gene catalogue.</title>
        <authorList>
            <person name="Kono N."/>
            <person name="Nakamura H."/>
            <person name="Ohtoshi R."/>
            <person name="Moran D.A.P."/>
            <person name="Shinohara A."/>
            <person name="Yoshida Y."/>
            <person name="Fujiwara M."/>
            <person name="Mori M."/>
            <person name="Tomita M."/>
            <person name="Arakawa K."/>
        </authorList>
    </citation>
    <scope>NUCLEOTIDE SEQUENCE [LARGE SCALE GENOMIC DNA]</scope>
</reference>
<dbReference type="EMBL" id="BGPR01269483">
    <property type="protein sequence ID" value="GBM94458.1"/>
    <property type="molecule type" value="Genomic_DNA"/>
</dbReference>
<dbReference type="AlphaFoldDB" id="A0A4Y2JWE3"/>
<dbReference type="Proteomes" id="UP000499080">
    <property type="component" value="Unassembled WGS sequence"/>
</dbReference>
<evidence type="ECO:0000256" key="1">
    <source>
        <dbReference type="SAM" id="Coils"/>
    </source>
</evidence>
<evidence type="ECO:0000313" key="6">
    <source>
        <dbReference type="Proteomes" id="UP000499080"/>
    </source>
</evidence>
<feature type="non-terminal residue" evidence="3">
    <location>
        <position position="1"/>
    </location>
</feature>
<evidence type="ECO:0000256" key="2">
    <source>
        <dbReference type="SAM" id="MobiDB-lite"/>
    </source>
</evidence>
<name>A0A4Y2JWE3_ARAVE</name>